<name>A0ABT8F7R9_9BACT</name>
<dbReference type="EMBL" id="JAUHJS010000007">
    <property type="protein sequence ID" value="MDN4166430.1"/>
    <property type="molecule type" value="Genomic_DNA"/>
</dbReference>
<organism evidence="1 2">
    <name type="scientific">Shiella aurantiaca</name>
    <dbReference type="NCBI Taxonomy" id="3058365"/>
    <lineage>
        <taxon>Bacteria</taxon>
        <taxon>Pseudomonadati</taxon>
        <taxon>Bacteroidota</taxon>
        <taxon>Cytophagia</taxon>
        <taxon>Cytophagales</taxon>
        <taxon>Shiellaceae</taxon>
        <taxon>Shiella</taxon>
    </lineage>
</organism>
<accession>A0ABT8F7R9</accession>
<dbReference type="Proteomes" id="UP001168552">
    <property type="component" value="Unassembled WGS sequence"/>
</dbReference>
<reference evidence="1" key="1">
    <citation type="submission" date="2023-06" db="EMBL/GenBank/DDBJ databases">
        <title>Cytophagales bacterium Strain LB-30, isolated from soil.</title>
        <authorList>
            <person name="Liu B."/>
        </authorList>
    </citation>
    <scope>NUCLEOTIDE SEQUENCE</scope>
    <source>
        <strain evidence="1">LB-30</strain>
    </source>
</reference>
<comment type="caution">
    <text evidence="1">The sequence shown here is derived from an EMBL/GenBank/DDBJ whole genome shotgun (WGS) entry which is preliminary data.</text>
</comment>
<dbReference type="NCBIfam" id="NF047401">
    <property type="entry name" value="TA_anti_VapB15"/>
    <property type="match status" value="1"/>
</dbReference>
<proteinExistence type="predicted"/>
<sequence>MKTPLQIDVTFEQILALVKQLPQQQKIKLSKELEKEAIDSTLTRLLKTFKTDALDMQTITEEVERVRQEMYDKKKP</sequence>
<gene>
    <name evidence="1" type="ORF">QWY31_13045</name>
</gene>
<protein>
    <submittedName>
        <fullName evidence="1">Uncharacterized protein</fullName>
    </submittedName>
</protein>
<evidence type="ECO:0000313" key="2">
    <source>
        <dbReference type="Proteomes" id="UP001168552"/>
    </source>
</evidence>
<keyword evidence="2" id="KW-1185">Reference proteome</keyword>
<evidence type="ECO:0000313" key="1">
    <source>
        <dbReference type="EMBL" id="MDN4166430.1"/>
    </source>
</evidence>
<dbReference type="RefSeq" id="WP_320004968.1">
    <property type="nucleotide sequence ID" value="NZ_JAUHJS010000007.1"/>
</dbReference>